<feature type="domain" description="HSF-type DNA-binding" evidence="11">
    <location>
        <begin position="53"/>
        <end position="77"/>
    </location>
</feature>
<dbReference type="PANTHER" id="PTHR10015:SF325">
    <property type="entry name" value="HEAT STRESS TRANSCRIPTION FACTOR A-8"/>
    <property type="match status" value="1"/>
</dbReference>
<dbReference type="GO" id="GO:0005634">
    <property type="term" value="C:nucleus"/>
    <property type="evidence" value="ECO:0007669"/>
    <property type="project" value="UniProtKB-SubCell"/>
</dbReference>
<evidence type="ECO:0000256" key="3">
    <source>
        <dbReference type="ARBA" id="ARBA00023015"/>
    </source>
</evidence>
<dbReference type="InterPro" id="IPR000232">
    <property type="entry name" value="HSF_DNA-bd"/>
</dbReference>
<reference evidence="12 13" key="1">
    <citation type="journal article" date="2023" name="BMC Biotechnol.">
        <title>Vitis rotundifolia cv Carlos genome sequencing.</title>
        <authorList>
            <person name="Huff M."/>
            <person name="Hulse-Kemp A."/>
            <person name="Scheffler B."/>
            <person name="Youngblood R."/>
            <person name="Simpson S."/>
            <person name="Babiker E."/>
            <person name="Staton M."/>
        </authorList>
    </citation>
    <scope>NUCLEOTIDE SEQUENCE [LARGE SCALE GENOMIC DNA]</scope>
    <source>
        <tissue evidence="12">Leaf</tissue>
    </source>
</reference>
<dbReference type="InterPro" id="IPR036390">
    <property type="entry name" value="WH_DNA-bd_sf"/>
</dbReference>
<keyword evidence="4" id="KW-0346">Stress response</keyword>
<evidence type="ECO:0000256" key="5">
    <source>
        <dbReference type="ARBA" id="ARBA00023125"/>
    </source>
</evidence>
<dbReference type="GO" id="GO:0006357">
    <property type="term" value="P:regulation of transcription by RNA polymerase II"/>
    <property type="evidence" value="ECO:0007669"/>
    <property type="project" value="TreeGrafter"/>
</dbReference>
<comment type="similarity">
    <text evidence="8">Belongs to the HSF family. Class A subfamily.</text>
</comment>
<evidence type="ECO:0000256" key="7">
    <source>
        <dbReference type="ARBA" id="ARBA00023242"/>
    </source>
</evidence>
<evidence type="ECO:0000313" key="12">
    <source>
        <dbReference type="EMBL" id="KAJ9708577.1"/>
    </source>
</evidence>
<comment type="caution">
    <text evidence="12">The sequence shown here is derived from an EMBL/GenBank/DDBJ whole genome shotgun (WGS) entry which is preliminary data.</text>
</comment>
<evidence type="ECO:0000259" key="11">
    <source>
        <dbReference type="PROSITE" id="PS00434"/>
    </source>
</evidence>
<dbReference type="GO" id="GO:0003700">
    <property type="term" value="F:DNA-binding transcription factor activity"/>
    <property type="evidence" value="ECO:0007669"/>
    <property type="project" value="InterPro"/>
</dbReference>
<keyword evidence="9" id="KW-0175">Coiled coil</keyword>
<name>A0AA39EAI1_VITRO</name>
<dbReference type="Proteomes" id="UP001168098">
    <property type="component" value="Unassembled WGS sequence"/>
</dbReference>
<keyword evidence="6" id="KW-0804">Transcription</keyword>
<sequence>MVKSTEAGSVVPPFLKKCYEMVDDEASDAIISWSLSNDSFVIRDTTELSHQLLPKYFKHNNFSSFMRQLNIYGFRKIDTDHWEFANEGFIRGQEHLLKNIRRRKQLQGQDKRKSSHQRGKSGGACEEIEASKLWNEVEILKTDRNALTQQLVKLRQHQETAESKLLVLRERLQGMEKNQQQMLSFLVMAMQSPEFLVQFLQPKEKNWRMAEVGKNMLERRAENSEPAASDVMIVRYQPPMDETPKPLPTPTSNSEKSLESDGMIVRYQPPMDETAKPLLMAKSNSEKSLESDFFMNIDFMKILMDENMGSSEHQEPLILPDLPDDDILDQLLLENLAEPIDSGMVMDPTVNQTQLDEPQHFELLNLEQKMPFKRMEKPYELEVESTLHGTQFEKSQHLELLTEQMGQLASDTNCIN</sequence>
<keyword evidence="5" id="KW-0238">DNA-binding</keyword>
<dbReference type="GO" id="GO:0034605">
    <property type="term" value="P:cellular response to heat"/>
    <property type="evidence" value="ECO:0007669"/>
    <property type="project" value="TreeGrafter"/>
</dbReference>
<dbReference type="InterPro" id="IPR036388">
    <property type="entry name" value="WH-like_DNA-bd_sf"/>
</dbReference>
<keyword evidence="7" id="KW-0539">Nucleus</keyword>
<feature type="region of interest" description="Disordered" evidence="10">
    <location>
        <begin position="238"/>
        <end position="260"/>
    </location>
</feature>
<keyword evidence="3" id="KW-0805">Transcription regulation</keyword>
<gene>
    <name evidence="12" type="ORF">PVL29_000554</name>
</gene>
<feature type="region of interest" description="Disordered" evidence="10">
    <location>
        <begin position="104"/>
        <end position="124"/>
    </location>
</feature>
<dbReference type="GO" id="GO:0000978">
    <property type="term" value="F:RNA polymerase II cis-regulatory region sequence-specific DNA binding"/>
    <property type="evidence" value="ECO:0007669"/>
    <property type="project" value="TreeGrafter"/>
</dbReference>
<keyword evidence="13" id="KW-1185">Reference proteome</keyword>
<dbReference type="AlphaFoldDB" id="A0AA39EAI1"/>
<dbReference type="PANTHER" id="PTHR10015">
    <property type="entry name" value="HEAT SHOCK TRANSCRIPTION FACTOR"/>
    <property type="match status" value="1"/>
</dbReference>
<evidence type="ECO:0000256" key="6">
    <source>
        <dbReference type="ARBA" id="ARBA00023163"/>
    </source>
</evidence>
<evidence type="ECO:0000256" key="8">
    <source>
        <dbReference type="ARBA" id="ARBA00061350"/>
    </source>
</evidence>
<evidence type="ECO:0000256" key="4">
    <source>
        <dbReference type="ARBA" id="ARBA00023016"/>
    </source>
</evidence>
<dbReference type="PRINTS" id="PR00056">
    <property type="entry name" value="HSFDOMAIN"/>
</dbReference>
<evidence type="ECO:0000256" key="2">
    <source>
        <dbReference type="ARBA" id="ARBA00022553"/>
    </source>
</evidence>
<evidence type="ECO:0000256" key="10">
    <source>
        <dbReference type="SAM" id="MobiDB-lite"/>
    </source>
</evidence>
<dbReference type="FunFam" id="1.10.10.10:FF:000057">
    <property type="entry name" value="Heat shock transcription factor 1"/>
    <property type="match status" value="1"/>
</dbReference>
<dbReference type="PROSITE" id="PS00434">
    <property type="entry name" value="HSF_DOMAIN"/>
    <property type="match status" value="1"/>
</dbReference>
<dbReference type="Gene3D" id="1.10.10.10">
    <property type="entry name" value="Winged helix-like DNA-binding domain superfamily/Winged helix DNA-binding domain"/>
    <property type="match status" value="1"/>
</dbReference>
<evidence type="ECO:0000313" key="13">
    <source>
        <dbReference type="Proteomes" id="UP001168098"/>
    </source>
</evidence>
<evidence type="ECO:0000256" key="9">
    <source>
        <dbReference type="SAM" id="Coils"/>
    </source>
</evidence>
<keyword evidence="2" id="KW-0597">Phosphoprotein</keyword>
<organism evidence="12 13">
    <name type="scientific">Vitis rotundifolia</name>
    <name type="common">Muscadine grape</name>
    <dbReference type="NCBI Taxonomy" id="103349"/>
    <lineage>
        <taxon>Eukaryota</taxon>
        <taxon>Viridiplantae</taxon>
        <taxon>Streptophyta</taxon>
        <taxon>Embryophyta</taxon>
        <taxon>Tracheophyta</taxon>
        <taxon>Spermatophyta</taxon>
        <taxon>Magnoliopsida</taxon>
        <taxon>eudicotyledons</taxon>
        <taxon>Gunneridae</taxon>
        <taxon>Pentapetalae</taxon>
        <taxon>rosids</taxon>
        <taxon>Vitales</taxon>
        <taxon>Vitaceae</taxon>
        <taxon>Viteae</taxon>
        <taxon>Vitis</taxon>
    </lineage>
</organism>
<feature type="coiled-coil region" evidence="9">
    <location>
        <begin position="137"/>
        <end position="178"/>
    </location>
</feature>
<proteinExistence type="inferred from homology"/>
<evidence type="ECO:0000256" key="1">
    <source>
        <dbReference type="ARBA" id="ARBA00004123"/>
    </source>
</evidence>
<dbReference type="SUPFAM" id="SSF46785">
    <property type="entry name" value="Winged helix' DNA-binding domain"/>
    <property type="match status" value="1"/>
</dbReference>
<protein>
    <recommendedName>
        <fullName evidence="11">HSF-type DNA-binding domain-containing protein</fullName>
    </recommendedName>
</protein>
<accession>A0AA39EAI1</accession>
<dbReference type="SMART" id="SM00415">
    <property type="entry name" value="HSF"/>
    <property type="match status" value="1"/>
</dbReference>
<dbReference type="Pfam" id="PF00447">
    <property type="entry name" value="HSF_DNA-bind"/>
    <property type="match status" value="1"/>
</dbReference>
<comment type="subcellular location">
    <subcellularLocation>
        <location evidence="1">Nucleus</location>
    </subcellularLocation>
</comment>
<dbReference type="EMBL" id="JARBHA010000001">
    <property type="protein sequence ID" value="KAJ9708577.1"/>
    <property type="molecule type" value="Genomic_DNA"/>
</dbReference>